<evidence type="ECO:0000256" key="6">
    <source>
        <dbReference type="ARBA" id="ARBA00044798"/>
    </source>
</evidence>
<dbReference type="EMBL" id="JXTI01000003">
    <property type="protein sequence ID" value="KWX15769.1"/>
    <property type="molecule type" value="Genomic_DNA"/>
</dbReference>
<evidence type="ECO:0000256" key="1">
    <source>
        <dbReference type="ARBA" id="ARBA00004138"/>
    </source>
</evidence>
<dbReference type="GO" id="GO:0005930">
    <property type="term" value="C:axoneme"/>
    <property type="evidence" value="ECO:0007669"/>
    <property type="project" value="TreeGrafter"/>
</dbReference>
<feature type="coiled-coil region" evidence="7">
    <location>
        <begin position="449"/>
        <end position="476"/>
    </location>
</feature>
<proteinExistence type="inferred from homology"/>
<evidence type="ECO:0000256" key="7">
    <source>
        <dbReference type="SAM" id="Coils"/>
    </source>
</evidence>
<comment type="subcellular location">
    <subcellularLocation>
        <location evidence="1">Cell projection</location>
        <location evidence="1">Cilium</location>
    </subcellularLocation>
</comment>
<feature type="compositionally biased region" description="Low complexity" evidence="8">
    <location>
        <begin position="254"/>
        <end position="270"/>
    </location>
</feature>
<feature type="coiled-coil region" evidence="7">
    <location>
        <begin position="303"/>
        <end position="337"/>
    </location>
</feature>
<keyword evidence="4" id="KW-0966">Cell projection</keyword>
<accession>A0A132P0B5</accession>
<evidence type="ECO:0000313" key="10">
    <source>
        <dbReference type="EMBL" id="KWX15769.1"/>
    </source>
</evidence>
<evidence type="ECO:0000256" key="4">
    <source>
        <dbReference type="ARBA" id="ARBA00023273"/>
    </source>
</evidence>
<sequence>MLTPAGLEKSSRSVENITEAVPSGRRGMLKKGWVINTENVEFKIQGIGTGVMLGSTQAINFSEKIDELIQANEMIMKENDLLVSFIERHQSLFENQESNIFNATSSLHFDGEEDTLAESADDNSDTLTMKEKVLIAICESEELKSDAEIMRNKGTEITLTLKAFTISAETKLSEIKRWLFAFRRDVLADPQAALTIGDQVYLAVDDAGDIVASKSPSPKSRSRSPSPGRAKSPARVHAQTTGEDVTGEPEVEAKSASPTSPARSPSKPSTQVGARQFSIPTKVSAFKLNSFYSDITGQITTNMNNMRTRVDVNNKQIKKLQKQLEKQTEAADQMSSIDFDQLAIANSKYLEKIAAKNQELLRLKLTSGNTTLALNTFKSDLNKITEEKEFIEKEIFAKRTAIDKISAQINDCKKQLGVDRSVLKKLRQNEIASGDGPASIDFISLIATQDSLQKAIAEYTRKVSILERTLFNLQRDVTQGQALLSGGPMK</sequence>
<evidence type="ECO:0000256" key="2">
    <source>
        <dbReference type="ARBA" id="ARBA00022794"/>
    </source>
</evidence>
<evidence type="ECO:0000313" key="11">
    <source>
        <dbReference type="Proteomes" id="UP000070089"/>
    </source>
</evidence>
<dbReference type="OrthoDB" id="10259713at2759"/>
<comment type="similarity">
    <text evidence="5">Belongs to the CFAP263 family.</text>
</comment>
<name>A0A132P0B5_GIAIN</name>
<dbReference type="PANTHER" id="PTHR15654:SF2">
    <property type="entry name" value="COILED-COIL DOMAIN-CONTAINING PROTEIN 113"/>
    <property type="match status" value="1"/>
</dbReference>
<dbReference type="VEuPathDB" id="GiardiaDB:QR46_0225"/>
<organism evidence="10 11">
    <name type="scientific">Giardia duodenalis assemblage B</name>
    <dbReference type="NCBI Taxonomy" id="1394984"/>
    <lineage>
        <taxon>Eukaryota</taxon>
        <taxon>Metamonada</taxon>
        <taxon>Diplomonadida</taxon>
        <taxon>Hexamitidae</taxon>
        <taxon>Giardiinae</taxon>
        <taxon>Giardia</taxon>
    </lineage>
</organism>
<dbReference type="Proteomes" id="UP000070089">
    <property type="component" value="Unassembled WGS sequence"/>
</dbReference>
<reference evidence="10 11" key="1">
    <citation type="journal article" date="2015" name="Mol. Biochem. Parasitol.">
        <title>Identification of polymorphic genes for use in assemblage B genotyping assays through comparative genomics of multiple assemblage B Giardia duodenalis isolates.</title>
        <authorList>
            <person name="Wielinga C."/>
            <person name="Thompson R.C."/>
            <person name="Monis P."/>
            <person name="Ryan U."/>
        </authorList>
    </citation>
    <scope>NUCLEOTIDE SEQUENCE [LARGE SCALE GENOMIC DNA]</scope>
    <source>
        <strain evidence="10 11">BAH15c1</strain>
    </source>
</reference>
<dbReference type="InterPro" id="IPR051885">
    <property type="entry name" value="CC_CF"/>
</dbReference>
<keyword evidence="2" id="KW-0970">Cilium biogenesis/degradation</keyword>
<gene>
    <name evidence="10" type="ORF">QR46_0225</name>
</gene>
<evidence type="ECO:0000256" key="3">
    <source>
        <dbReference type="ARBA" id="ARBA00023054"/>
    </source>
</evidence>
<feature type="region of interest" description="Disordered" evidence="8">
    <location>
        <begin position="211"/>
        <end position="276"/>
    </location>
</feature>
<keyword evidence="3 7" id="KW-0175">Coiled coil</keyword>
<feature type="compositionally biased region" description="Low complexity" evidence="8">
    <location>
        <begin position="212"/>
        <end position="235"/>
    </location>
</feature>
<protein>
    <recommendedName>
        <fullName evidence="6">Cilia- and flagella-associated protein 263</fullName>
    </recommendedName>
</protein>
<evidence type="ECO:0000259" key="9">
    <source>
        <dbReference type="Pfam" id="PF13870"/>
    </source>
</evidence>
<evidence type="ECO:0000256" key="5">
    <source>
        <dbReference type="ARBA" id="ARBA00044506"/>
    </source>
</evidence>
<dbReference type="GO" id="GO:0036064">
    <property type="term" value="C:ciliary basal body"/>
    <property type="evidence" value="ECO:0007669"/>
    <property type="project" value="TreeGrafter"/>
</dbReference>
<dbReference type="Pfam" id="PF13870">
    <property type="entry name" value="CCDC113_CCDC96_CC"/>
    <property type="match status" value="1"/>
</dbReference>
<comment type="caution">
    <text evidence="10">The sequence shown here is derived from an EMBL/GenBank/DDBJ whole genome shotgun (WGS) entry which is preliminary data.</text>
</comment>
<dbReference type="AlphaFoldDB" id="A0A132P0B5"/>
<dbReference type="InterPro" id="IPR025254">
    <property type="entry name" value="CCDC113/CCDC96_CC"/>
</dbReference>
<evidence type="ECO:0000256" key="8">
    <source>
        <dbReference type="SAM" id="MobiDB-lite"/>
    </source>
</evidence>
<dbReference type="PANTHER" id="PTHR15654">
    <property type="entry name" value="COILED-COIL DOMAIN-CONTAINING PROTEIN 113-RELATED"/>
    <property type="match status" value="1"/>
</dbReference>
<dbReference type="GO" id="GO:0060271">
    <property type="term" value="P:cilium assembly"/>
    <property type="evidence" value="ECO:0007669"/>
    <property type="project" value="TreeGrafter"/>
</dbReference>
<feature type="domain" description="CCDC113/CCDC96 coiled-coil" evidence="9">
    <location>
        <begin position="303"/>
        <end position="470"/>
    </location>
</feature>